<dbReference type="SUPFAM" id="SSF52540">
    <property type="entry name" value="P-loop containing nucleoside triphosphate hydrolases"/>
    <property type="match status" value="2"/>
</dbReference>
<comment type="similarity">
    <text evidence="5">Belongs to the ABC transporter superfamily. ABCF family. Uup subfamily.</text>
</comment>
<dbReference type="Pfam" id="PF16326">
    <property type="entry name" value="ABC_tran_CTD"/>
    <property type="match status" value="1"/>
</dbReference>
<dbReference type="InterPro" id="IPR017871">
    <property type="entry name" value="ABC_transporter-like_CS"/>
</dbReference>
<protein>
    <recommendedName>
        <fullName evidence="6">ABC transporter domain-containing protein</fullName>
    </recommendedName>
</protein>
<dbReference type="InterPro" id="IPR003439">
    <property type="entry name" value="ABC_transporter-like_ATP-bd"/>
</dbReference>
<dbReference type="Gene3D" id="1.10.287.380">
    <property type="entry name" value="Valyl-tRNA synthetase, C-terminal domain"/>
    <property type="match status" value="1"/>
</dbReference>
<dbReference type="Pfam" id="PF12848">
    <property type="entry name" value="ABC_tran_Xtn"/>
    <property type="match status" value="1"/>
</dbReference>
<dbReference type="eggNOG" id="COG0488">
    <property type="taxonomic scope" value="Bacteria"/>
</dbReference>
<dbReference type="GO" id="GO:0016887">
    <property type="term" value="F:ATP hydrolysis activity"/>
    <property type="evidence" value="ECO:0007669"/>
    <property type="project" value="InterPro"/>
</dbReference>
<dbReference type="PATRIC" id="fig|1433126.3.peg.798"/>
<sequence length="616" mass="70291">MAINLQIESLTKSFGARVLFEGLSLTVEQGDRVGLIAANGTGKTTLLNIIAGREDYQSGQITLRKDIRVGYLEQKPAFAAGKTVMEACFESDNDMVRAIATYERAVKEGGIGLQEAIGRMEQLSAWDYEQRAKQILTQLHITDFDQRVEKLSGGQLKRVALANALIAEPDLLILDEPTNHLDTEMTEWLERYLAASKLSLLMVTHDRYFLDRVCNRIVEIDNLQTYTYRGNYSYFTEKRQERIELGNATAEKTRNLYRRELEWIRRTPSARTGKAKYRVDAFDELSKERRSAQKTQQVRLGIEASRIGGKIFEMVDVSKAYGEKVILKNFSYTFARGEKVGIVGENGVGKTTFIRMLLGHLQPDSGTIEVGETVRFGYYSQQGLEFDQTEKVIDVVRKISEDIPMADGSRLTASQFLQQFLFQPSQQHDFVAKLSGGEKQRLYLCTVLITNPNFLVLDEPTNDLDIQTLNVLEEYLASYTGCVIVVSHDRYFMDKIADHLFVMQGEGVVKDFNGDYSDYRQWKENLLITSQKPQKIAEQPKQEQPKTKLTFKEKREFEQIETELPALEAEKAYLETSMSSGEMTTDELIAAAERIRQLIEEIDEKTMRWLEMSELA</sequence>
<evidence type="ECO:0000313" key="8">
    <source>
        <dbReference type="Proteomes" id="UP000027616"/>
    </source>
</evidence>
<dbReference type="HOGENOM" id="CLU_000604_36_0_10"/>
<evidence type="ECO:0000256" key="4">
    <source>
        <dbReference type="ARBA" id="ARBA00049360"/>
    </source>
</evidence>
<dbReference type="PANTHER" id="PTHR42855">
    <property type="entry name" value="ABC TRANSPORTER ATP-BINDING SUBUNIT"/>
    <property type="match status" value="1"/>
</dbReference>
<dbReference type="KEGG" id="rbc:BN938_0796"/>
<dbReference type="FunFam" id="3.40.50.300:FF:000309">
    <property type="entry name" value="ABC transporter ATP-binding protein"/>
    <property type="match status" value="1"/>
</dbReference>
<dbReference type="FunFam" id="3.40.50.300:FF:000011">
    <property type="entry name" value="Putative ABC transporter ATP-binding component"/>
    <property type="match status" value="1"/>
</dbReference>
<dbReference type="InterPro" id="IPR003593">
    <property type="entry name" value="AAA+_ATPase"/>
</dbReference>
<dbReference type="SMART" id="SM00382">
    <property type="entry name" value="AAA"/>
    <property type="match status" value="2"/>
</dbReference>
<dbReference type="Proteomes" id="UP000027616">
    <property type="component" value="Chromosome I"/>
</dbReference>
<dbReference type="OrthoDB" id="1521973at2"/>
<dbReference type="GO" id="GO:0005524">
    <property type="term" value="F:ATP binding"/>
    <property type="evidence" value="ECO:0007669"/>
    <property type="project" value="UniProtKB-KW"/>
</dbReference>
<dbReference type="STRING" id="1433126.BN938_0796"/>
<dbReference type="Pfam" id="PF00005">
    <property type="entry name" value="ABC_tran"/>
    <property type="match status" value="2"/>
</dbReference>
<evidence type="ECO:0000256" key="5">
    <source>
        <dbReference type="ARBA" id="ARBA00061478"/>
    </source>
</evidence>
<evidence type="ECO:0000256" key="3">
    <source>
        <dbReference type="ARBA" id="ARBA00022840"/>
    </source>
</evidence>
<dbReference type="InterPro" id="IPR037118">
    <property type="entry name" value="Val-tRNA_synth_C_sf"/>
</dbReference>
<keyword evidence="3" id="KW-0067">ATP-binding</keyword>
<comment type="catalytic activity">
    <reaction evidence="4">
        <text>ATP + H2O = ADP + phosphate + H(+)</text>
        <dbReference type="Rhea" id="RHEA:13065"/>
        <dbReference type="ChEBI" id="CHEBI:15377"/>
        <dbReference type="ChEBI" id="CHEBI:15378"/>
        <dbReference type="ChEBI" id="CHEBI:30616"/>
        <dbReference type="ChEBI" id="CHEBI:43474"/>
        <dbReference type="ChEBI" id="CHEBI:456216"/>
    </reaction>
</comment>
<dbReference type="InterPro" id="IPR032781">
    <property type="entry name" value="ABC_tran_Xtn"/>
</dbReference>
<organism evidence="7 8">
    <name type="scientific">Mucinivorans hirudinis</name>
    <dbReference type="NCBI Taxonomy" id="1433126"/>
    <lineage>
        <taxon>Bacteria</taxon>
        <taxon>Pseudomonadati</taxon>
        <taxon>Bacteroidota</taxon>
        <taxon>Bacteroidia</taxon>
        <taxon>Bacteroidales</taxon>
        <taxon>Rikenellaceae</taxon>
        <taxon>Mucinivorans</taxon>
    </lineage>
</organism>
<evidence type="ECO:0000256" key="2">
    <source>
        <dbReference type="ARBA" id="ARBA00022741"/>
    </source>
</evidence>
<dbReference type="GO" id="GO:0003677">
    <property type="term" value="F:DNA binding"/>
    <property type="evidence" value="ECO:0007669"/>
    <property type="project" value="InterPro"/>
</dbReference>
<evidence type="ECO:0000256" key="1">
    <source>
        <dbReference type="ARBA" id="ARBA00022737"/>
    </source>
</evidence>
<accession>A0A060R707</accession>
<proteinExistence type="inferred from homology"/>
<dbReference type="InterPro" id="IPR032524">
    <property type="entry name" value="ABC_tran_C"/>
</dbReference>
<dbReference type="AlphaFoldDB" id="A0A060R707"/>
<dbReference type="PROSITE" id="PS50893">
    <property type="entry name" value="ABC_TRANSPORTER_2"/>
    <property type="match status" value="2"/>
</dbReference>
<keyword evidence="8" id="KW-1185">Reference proteome</keyword>
<evidence type="ECO:0000313" key="7">
    <source>
        <dbReference type="EMBL" id="CDN30900.1"/>
    </source>
</evidence>
<name>A0A060R707_9BACT</name>
<keyword evidence="2" id="KW-0547">Nucleotide-binding</keyword>
<dbReference type="Gene3D" id="3.40.50.300">
    <property type="entry name" value="P-loop containing nucleotide triphosphate hydrolases"/>
    <property type="match status" value="2"/>
</dbReference>
<dbReference type="PROSITE" id="PS00211">
    <property type="entry name" value="ABC_TRANSPORTER_1"/>
    <property type="match status" value="1"/>
</dbReference>
<evidence type="ECO:0000259" key="6">
    <source>
        <dbReference type="PROSITE" id="PS50893"/>
    </source>
</evidence>
<keyword evidence="1" id="KW-0677">Repeat</keyword>
<feature type="domain" description="ABC transporter" evidence="6">
    <location>
        <begin position="312"/>
        <end position="530"/>
    </location>
</feature>
<feature type="domain" description="ABC transporter" evidence="6">
    <location>
        <begin position="5"/>
        <end position="247"/>
    </location>
</feature>
<gene>
    <name evidence="7" type="ORF">BN938_0796</name>
</gene>
<dbReference type="EMBL" id="HG934468">
    <property type="protein sequence ID" value="CDN30900.1"/>
    <property type="molecule type" value="Genomic_DNA"/>
</dbReference>
<dbReference type="InterPro" id="IPR051309">
    <property type="entry name" value="ABCF_ATPase"/>
</dbReference>
<dbReference type="PANTHER" id="PTHR42855:SF1">
    <property type="entry name" value="ABC TRANSPORTER DOMAIN-CONTAINING PROTEIN"/>
    <property type="match status" value="1"/>
</dbReference>
<dbReference type="CDD" id="cd03221">
    <property type="entry name" value="ABCF_EF-3"/>
    <property type="match status" value="2"/>
</dbReference>
<dbReference type="InterPro" id="IPR027417">
    <property type="entry name" value="P-loop_NTPase"/>
</dbReference>
<reference evidence="7 8" key="1">
    <citation type="journal article" date="2015" name="Genome Announc.">
        <title>Complete Genome Sequence of the Novel Leech Symbiont Mucinivorans hirudinis M3T.</title>
        <authorList>
            <person name="Nelson M.C."/>
            <person name="Bomar L."/>
            <person name="Graf J."/>
        </authorList>
    </citation>
    <scope>NUCLEOTIDE SEQUENCE [LARGE SCALE GENOMIC DNA]</scope>
    <source>
        <strain evidence="8">M3</strain>
    </source>
</reference>